<dbReference type="Gene3D" id="3.40.50.410">
    <property type="entry name" value="von Willebrand factor, type A domain"/>
    <property type="match status" value="1"/>
</dbReference>
<evidence type="ECO:0000313" key="1">
    <source>
        <dbReference type="EMBL" id="QSX07519.1"/>
    </source>
</evidence>
<dbReference type="KEGG" id="alka:J0B03_06655"/>
<dbReference type="RefSeq" id="WP_207298861.1">
    <property type="nucleotide sequence ID" value="NZ_CP071444.1"/>
</dbReference>
<dbReference type="EMBL" id="CP071444">
    <property type="protein sequence ID" value="QSX07519.1"/>
    <property type="molecule type" value="Genomic_DNA"/>
</dbReference>
<dbReference type="SUPFAM" id="SSF53300">
    <property type="entry name" value="vWA-like"/>
    <property type="match status" value="1"/>
</dbReference>
<protein>
    <submittedName>
        <fullName evidence="1">Nitric oxide reductase activation-like protein</fullName>
    </submittedName>
</protein>
<name>A0A975AGG6_9FIRM</name>
<dbReference type="AlphaFoldDB" id="A0A975AGG6"/>
<keyword evidence="2" id="KW-1185">Reference proteome</keyword>
<dbReference type="PANTHER" id="PTHR41248">
    <property type="entry name" value="NORD PROTEIN"/>
    <property type="match status" value="1"/>
</dbReference>
<accession>A0A975AGG6</accession>
<dbReference type="Proteomes" id="UP000663499">
    <property type="component" value="Chromosome"/>
</dbReference>
<dbReference type="InterPro" id="IPR036465">
    <property type="entry name" value="vWFA_dom_sf"/>
</dbReference>
<reference evidence="1" key="1">
    <citation type="submission" date="2021-03" db="EMBL/GenBank/DDBJ databases">
        <title>Alkalibacter marinus sp. nov., isolated from tidal flat sediment.</title>
        <authorList>
            <person name="Namirimu T."/>
            <person name="Yang J.-A."/>
            <person name="Yang S.-H."/>
            <person name="Kim Y.-J."/>
            <person name="Kwon K.K."/>
        </authorList>
    </citation>
    <scope>NUCLEOTIDE SEQUENCE</scope>
    <source>
        <strain evidence="1">ES005</strain>
    </source>
</reference>
<gene>
    <name evidence="1" type="ORF">J0B03_06655</name>
</gene>
<dbReference type="PANTHER" id="PTHR41248:SF1">
    <property type="entry name" value="NORD PROTEIN"/>
    <property type="match status" value="1"/>
</dbReference>
<evidence type="ECO:0000313" key="2">
    <source>
        <dbReference type="Proteomes" id="UP000663499"/>
    </source>
</evidence>
<dbReference type="InterPro" id="IPR051928">
    <property type="entry name" value="NorD/CobT"/>
</dbReference>
<organism evidence="1 2">
    <name type="scientific">Alkalibacter rhizosphaerae</name>
    <dbReference type="NCBI Taxonomy" id="2815577"/>
    <lineage>
        <taxon>Bacteria</taxon>
        <taxon>Bacillati</taxon>
        <taxon>Bacillota</taxon>
        <taxon>Clostridia</taxon>
        <taxon>Eubacteriales</taxon>
        <taxon>Eubacteriaceae</taxon>
        <taxon>Alkalibacter</taxon>
    </lineage>
</organism>
<sequence>MDWIYSDYEKSTRLKNILWTVSEDYSEDLERLEEYADLSHDLGLYYAAKSGARKKYIQWNLVKGYLNYRIHRGANGDVLIDLAQICCDVAVESKLVQERPGMVEIREAGYRDLLENFLLSKNKTLMDKVKYLVFLRQTGKSVQMDRMVVQIVDEIEEVHETMDTVEILQKVEDIYVKHFEGNRDNVDFLYEDKEQTVEYLEQYANDMDHRGDAYKDFMAEEYYDDVISDAVERISSTLVVESMGETNPSEKEARDNRVISIDEEMASKIYDQISYYHGKSFLKPEEVKAMESKICRQSHEGCRVHFTDGVLRAGVENSFQIKYVEKQKENNLHHFNKFSQIHKRNVLKLKETIIRTLTMETEVSTIPSSYGEIVPSKLWKVGRVADLKVFNKVLKNEKGGYVVDIFLDGSGSQRSRQGNVAAQGYIISQALTLAGIPNRVMSFSSFLDYTILRRFRDYDSPESDNRNIFEYYATGNNRDGLAIRAVCRDLFRRPEEHKILIILSDGKPNDIKIAKTSTIRGETSYKGMKAIKDTALEVRKARKNGALVLGVFTGKEEDLYAEKYIYGKDFIYTREVDRFADIVGVYLKRIIQNYE</sequence>
<proteinExistence type="predicted"/>